<keyword evidence="5" id="KW-0479">Metal-binding</keyword>
<evidence type="ECO:0000256" key="4">
    <source>
        <dbReference type="ARBA" id="ARBA00022722"/>
    </source>
</evidence>
<dbReference type="PANTHER" id="PTHR22930">
    <property type="match status" value="1"/>
</dbReference>
<dbReference type="GO" id="GO:0046872">
    <property type="term" value="F:metal ion binding"/>
    <property type="evidence" value="ECO:0007669"/>
    <property type="project" value="UniProtKB-KW"/>
</dbReference>
<keyword evidence="6" id="KW-0378">Hydrolase</keyword>
<evidence type="ECO:0000313" key="10">
    <source>
        <dbReference type="Proteomes" id="UP001497644"/>
    </source>
</evidence>
<dbReference type="InterPro" id="IPR027806">
    <property type="entry name" value="HARBI1_dom"/>
</dbReference>
<dbReference type="GO" id="GO:0004518">
    <property type="term" value="F:nuclease activity"/>
    <property type="evidence" value="ECO:0007669"/>
    <property type="project" value="UniProtKB-KW"/>
</dbReference>
<evidence type="ECO:0000256" key="3">
    <source>
        <dbReference type="ARBA" id="ARBA00006958"/>
    </source>
</evidence>
<comment type="subcellular location">
    <subcellularLocation>
        <location evidence="2">Nucleus</location>
    </subcellularLocation>
</comment>
<evidence type="ECO:0000313" key="9">
    <source>
        <dbReference type="EMBL" id="CAL1682532.1"/>
    </source>
</evidence>
<evidence type="ECO:0000256" key="6">
    <source>
        <dbReference type="ARBA" id="ARBA00022801"/>
    </source>
</evidence>
<comment type="cofactor">
    <cofactor evidence="1">
        <name>a divalent metal cation</name>
        <dbReference type="ChEBI" id="CHEBI:60240"/>
    </cofactor>
</comment>
<proteinExistence type="inferred from homology"/>
<sequence>MALRFYATGNYQAVTGDLRNFSQATVCRSIKAVSIALAEKLHNYVKFHTTINDQRKNIRKFYQIARFPNVAGCIDGTLIKIICPAKQIGEMFRCRKGFFALNILATVGPRGEFLFIDVRHPGSTHDNTCFDRSALKLYFEQNQIKGLLLGDNGYGCKSYLLTPILHPVNQFERDYNKSHIMTRNVIERTFGRWKRKFSCLKRGLLNKLDNTIAIICATAVLWNLYIDLNYPNENFEDVEPENAEYLDDDLRNMNGLDYRLDFIKKHFTN</sequence>
<dbReference type="EMBL" id="OZ034827">
    <property type="protein sequence ID" value="CAL1682532.1"/>
    <property type="molecule type" value="Genomic_DNA"/>
</dbReference>
<reference evidence="9" key="1">
    <citation type="submission" date="2024-04" db="EMBL/GenBank/DDBJ databases">
        <authorList>
            <consortium name="Molecular Ecology Group"/>
        </authorList>
    </citation>
    <scope>NUCLEOTIDE SEQUENCE</scope>
</reference>
<dbReference type="GO" id="GO:0005634">
    <property type="term" value="C:nucleus"/>
    <property type="evidence" value="ECO:0007669"/>
    <property type="project" value="UniProtKB-SubCell"/>
</dbReference>
<comment type="similarity">
    <text evidence="3">Belongs to the HARBI1 family.</text>
</comment>
<evidence type="ECO:0000256" key="5">
    <source>
        <dbReference type="ARBA" id="ARBA00022723"/>
    </source>
</evidence>
<dbReference type="GO" id="GO:0016787">
    <property type="term" value="F:hydrolase activity"/>
    <property type="evidence" value="ECO:0007669"/>
    <property type="project" value="UniProtKB-KW"/>
</dbReference>
<name>A0AAV2NQN3_9HYME</name>
<accession>A0AAV2NQN3</accession>
<dbReference type="Pfam" id="PF13359">
    <property type="entry name" value="DDE_Tnp_4"/>
    <property type="match status" value="1"/>
</dbReference>
<evidence type="ECO:0000256" key="2">
    <source>
        <dbReference type="ARBA" id="ARBA00004123"/>
    </source>
</evidence>
<evidence type="ECO:0000256" key="7">
    <source>
        <dbReference type="ARBA" id="ARBA00023242"/>
    </source>
</evidence>
<gene>
    <name evidence="9" type="ORF">LPLAT_LOCUS8442</name>
</gene>
<keyword evidence="10" id="KW-1185">Reference proteome</keyword>
<dbReference type="PANTHER" id="PTHR22930:SF289">
    <property type="entry name" value="DDE TNP4 DOMAIN-CONTAINING PROTEIN-RELATED"/>
    <property type="match status" value="1"/>
</dbReference>
<dbReference type="AlphaFoldDB" id="A0AAV2NQN3"/>
<feature type="domain" description="DDE Tnp4" evidence="8">
    <location>
        <begin position="74"/>
        <end position="223"/>
    </location>
</feature>
<dbReference type="InterPro" id="IPR045249">
    <property type="entry name" value="HARBI1-like"/>
</dbReference>
<evidence type="ECO:0000259" key="8">
    <source>
        <dbReference type="Pfam" id="PF13359"/>
    </source>
</evidence>
<keyword evidence="7" id="KW-0539">Nucleus</keyword>
<evidence type="ECO:0000256" key="1">
    <source>
        <dbReference type="ARBA" id="ARBA00001968"/>
    </source>
</evidence>
<organism evidence="9 10">
    <name type="scientific">Lasius platythorax</name>
    <dbReference type="NCBI Taxonomy" id="488582"/>
    <lineage>
        <taxon>Eukaryota</taxon>
        <taxon>Metazoa</taxon>
        <taxon>Ecdysozoa</taxon>
        <taxon>Arthropoda</taxon>
        <taxon>Hexapoda</taxon>
        <taxon>Insecta</taxon>
        <taxon>Pterygota</taxon>
        <taxon>Neoptera</taxon>
        <taxon>Endopterygota</taxon>
        <taxon>Hymenoptera</taxon>
        <taxon>Apocrita</taxon>
        <taxon>Aculeata</taxon>
        <taxon>Formicoidea</taxon>
        <taxon>Formicidae</taxon>
        <taxon>Formicinae</taxon>
        <taxon>Lasius</taxon>
        <taxon>Lasius</taxon>
    </lineage>
</organism>
<dbReference type="Proteomes" id="UP001497644">
    <property type="component" value="Chromosome 4"/>
</dbReference>
<protein>
    <recommendedName>
        <fullName evidence="8">DDE Tnp4 domain-containing protein</fullName>
    </recommendedName>
</protein>
<keyword evidence="4" id="KW-0540">Nuclease</keyword>